<dbReference type="InterPro" id="IPR036188">
    <property type="entry name" value="FAD/NAD-bd_sf"/>
</dbReference>
<dbReference type="GO" id="GO:0005737">
    <property type="term" value="C:cytoplasm"/>
    <property type="evidence" value="ECO:0007669"/>
    <property type="project" value="TreeGrafter"/>
</dbReference>
<name>A0A5E4RBS3_9BURK</name>
<reference evidence="3 4" key="1">
    <citation type="submission" date="2019-08" db="EMBL/GenBank/DDBJ databases">
        <authorList>
            <person name="Peeters C."/>
        </authorList>
    </citation>
    <scope>NUCLEOTIDE SEQUENCE [LARGE SCALE GENOMIC DNA]</scope>
    <source>
        <strain evidence="3 4">LMG 31012</strain>
    </source>
</reference>
<evidence type="ECO:0000313" key="4">
    <source>
        <dbReference type="Proteomes" id="UP000400981"/>
    </source>
</evidence>
<evidence type="ECO:0000313" key="3">
    <source>
        <dbReference type="EMBL" id="VVD60826.1"/>
    </source>
</evidence>
<organism evidence="3 4">
    <name type="scientific">Pandoraea eparura</name>
    <dbReference type="NCBI Taxonomy" id="2508291"/>
    <lineage>
        <taxon>Bacteria</taxon>
        <taxon>Pseudomonadati</taxon>
        <taxon>Pseudomonadota</taxon>
        <taxon>Betaproteobacteria</taxon>
        <taxon>Burkholderiales</taxon>
        <taxon>Burkholderiaceae</taxon>
        <taxon>Pandoraea</taxon>
    </lineage>
</organism>
<proteinExistence type="predicted"/>
<dbReference type="RefSeq" id="WP_150587414.1">
    <property type="nucleotide sequence ID" value="NZ_CABPSH010000001.1"/>
</dbReference>
<evidence type="ECO:0000259" key="2">
    <source>
        <dbReference type="Pfam" id="PF01266"/>
    </source>
</evidence>
<gene>
    <name evidence="3" type="ORF">PEP31012_00092</name>
</gene>
<keyword evidence="1" id="KW-0560">Oxidoreductase</keyword>
<dbReference type="AlphaFoldDB" id="A0A5E4RBS3"/>
<dbReference type="OrthoDB" id="9342835at2"/>
<dbReference type="Pfam" id="PF01266">
    <property type="entry name" value="DAO"/>
    <property type="match status" value="1"/>
</dbReference>
<feature type="domain" description="FAD dependent oxidoreductase" evidence="2">
    <location>
        <begin position="32"/>
        <end position="386"/>
    </location>
</feature>
<keyword evidence="4" id="KW-1185">Reference proteome</keyword>
<dbReference type="Gene3D" id="3.30.9.10">
    <property type="entry name" value="D-Amino Acid Oxidase, subunit A, domain 2"/>
    <property type="match status" value="1"/>
</dbReference>
<dbReference type="GO" id="GO:0016491">
    <property type="term" value="F:oxidoreductase activity"/>
    <property type="evidence" value="ECO:0007669"/>
    <property type="project" value="UniProtKB-KW"/>
</dbReference>
<accession>A0A5E4RBS3</accession>
<evidence type="ECO:0000256" key="1">
    <source>
        <dbReference type="ARBA" id="ARBA00023002"/>
    </source>
</evidence>
<dbReference type="EMBL" id="CABPSH010000001">
    <property type="protein sequence ID" value="VVD60826.1"/>
    <property type="molecule type" value="Genomic_DNA"/>
</dbReference>
<dbReference type="Gene3D" id="3.50.50.60">
    <property type="entry name" value="FAD/NAD(P)-binding domain"/>
    <property type="match status" value="1"/>
</dbReference>
<dbReference type="PANTHER" id="PTHR13847">
    <property type="entry name" value="SARCOSINE DEHYDROGENASE-RELATED"/>
    <property type="match status" value="1"/>
</dbReference>
<protein>
    <submittedName>
        <fullName evidence="3">FAD-binding oxidoreductase</fullName>
    </submittedName>
</protein>
<dbReference type="Proteomes" id="UP000400981">
    <property type="component" value="Unassembled WGS sequence"/>
</dbReference>
<dbReference type="PANTHER" id="PTHR13847:SF275">
    <property type="entry name" value="GAMMA-GLUTAMYLPUTRESCINE OXIDOREDUCTASE"/>
    <property type="match status" value="1"/>
</dbReference>
<dbReference type="InterPro" id="IPR006076">
    <property type="entry name" value="FAD-dep_OxRdtase"/>
</dbReference>
<dbReference type="SUPFAM" id="SSF51905">
    <property type="entry name" value="FAD/NAD(P)-binding domain"/>
    <property type="match status" value="1"/>
</dbReference>
<sequence>MNGDPNSHGLWEASAPTCPASGALREHIEVEVAIIGAGFTGTSAALHLAEGGMRVAILEAQEVGFGASGRNVGLVNAGMWVMPSVLMEHLGTDHGKRLLELLGNAPSVVFELVRRHGIACEPVRNGTLHCAVGNAGVVEVTERTRQWMALGAPVELCDAQRTRALTGTGAYKASLLDRRAGTIQPLAYVRGLATAAMQAGASLYTHTWVTGARKEGENWHLETASGASVSAKWVIVATDAYTATNGLWSGIRTEQVKLPYFNLATSPLPRHLSESILPLRHGLWDTRHVLSSLRFDAAGRLVFGSVGSLRGAGRAIHHDWGRRALARLFPALKDIQFEHEWYGTIGMTQDALPRLHFLDHNVVSFSGFNGRGIAPGTVFGRELARLILGDIHVSDLPLPVTPVTRANLRILRELGYETGAKLFHAVDARI</sequence>